<name>A0ACB8D1C0_DERSI</name>
<dbReference type="EMBL" id="CM023473">
    <property type="protein sequence ID" value="KAH7955057.1"/>
    <property type="molecule type" value="Genomic_DNA"/>
</dbReference>
<keyword evidence="2" id="KW-1185">Reference proteome</keyword>
<comment type="caution">
    <text evidence="1">The sequence shown here is derived from an EMBL/GenBank/DDBJ whole genome shotgun (WGS) entry which is preliminary data.</text>
</comment>
<reference evidence="1" key="1">
    <citation type="submission" date="2020-05" db="EMBL/GenBank/DDBJ databases">
        <title>Large-scale comparative analyses of tick genomes elucidate their genetic diversity and vector capacities.</title>
        <authorList>
            <person name="Jia N."/>
            <person name="Wang J."/>
            <person name="Shi W."/>
            <person name="Du L."/>
            <person name="Sun Y."/>
            <person name="Zhan W."/>
            <person name="Jiang J."/>
            <person name="Wang Q."/>
            <person name="Zhang B."/>
            <person name="Ji P."/>
            <person name="Sakyi L.B."/>
            <person name="Cui X."/>
            <person name="Yuan T."/>
            <person name="Jiang B."/>
            <person name="Yang W."/>
            <person name="Lam T.T.-Y."/>
            <person name="Chang Q."/>
            <person name="Ding S."/>
            <person name="Wang X."/>
            <person name="Zhu J."/>
            <person name="Ruan X."/>
            <person name="Zhao L."/>
            <person name="Wei J."/>
            <person name="Que T."/>
            <person name="Du C."/>
            <person name="Cheng J."/>
            <person name="Dai P."/>
            <person name="Han X."/>
            <person name="Huang E."/>
            <person name="Gao Y."/>
            <person name="Liu J."/>
            <person name="Shao H."/>
            <person name="Ye R."/>
            <person name="Li L."/>
            <person name="Wei W."/>
            <person name="Wang X."/>
            <person name="Wang C."/>
            <person name="Yang T."/>
            <person name="Huo Q."/>
            <person name="Li W."/>
            <person name="Guo W."/>
            <person name="Chen H."/>
            <person name="Zhou L."/>
            <person name="Ni X."/>
            <person name="Tian J."/>
            <person name="Zhou Y."/>
            <person name="Sheng Y."/>
            <person name="Liu T."/>
            <person name="Pan Y."/>
            <person name="Xia L."/>
            <person name="Li J."/>
            <person name="Zhao F."/>
            <person name="Cao W."/>
        </authorList>
    </citation>
    <scope>NUCLEOTIDE SEQUENCE</scope>
    <source>
        <strain evidence="1">Dsil-2018</strain>
    </source>
</reference>
<sequence>MASMLSDHSDPTQGRSGLFGLGDQFKDRCGHPGRDTCMSLLSLQLLILMIVKPFPKFCYDVIWPALRTTPDLNPWHSPLLSWQLFAASFPLAPLLALLYNMFDLRIDGNRLLWLNRRPVPFRDDDIGMWFHLFGFINVCGVVSNAFLIAFTSTFGRNLKSDYRRFMFVVAFEHLVFGVKFILTLAIPDTPAAVKNAKTKERQLLSHMMSKVATLQDRLLGGSVATTSQTGSAAAMATMAAAANAVSEASAGAAQPLRRKLSLTREE</sequence>
<protein>
    <submittedName>
        <fullName evidence="1">Uncharacterized protein</fullName>
    </submittedName>
</protein>
<dbReference type="Proteomes" id="UP000821865">
    <property type="component" value="Chromosome 4"/>
</dbReference>
<proteinExistence type="predicted"/>
<gene>
    <name evidence="1" type="ORF">HPB49_024274</name>
</gene>
<evidence type="ECO:0000313" key="1">
    <source>
        <dbReference type="EMBL" id="KAH7955057.1"/>
    </source>
</evidence>
<accession>A0ACB8D1C0</accession>
<organism evidence="1 2">
    <name type="scientific">Dermacentor silvarum</name>
    <name type="common">Tick</name>
    <dbReference type="NCBI Taxonomy" id="543639"/>
    <lineage>
        <taxon>Eukaryota</taxon>
        <taxon>Metazoa</taxon>
        <taxon>Ecdysozoa</taxon>
        <taxon>Arthropoda</taxon>
        <taxon>Chelicerata</taxon>
        <taxon>Arachnida</taxon>
        <taxon>Acari</taxon>
        <taxon>Parasitiformes</taxon>
        <taxon>Ixodida</taxon>
        <taxon>Ixodoidea</taxon>
        <taxon>Ixodidae</taxon>
        <taxon>Rhipicephalinae</taxon>
        <taxon>Dermacentor</taxon>
    </lineage>
</organism>
<evidence type="ECO:0000313" key="2">
    <source>
        <dbReference type="Proteomes" id="UP000821865"/>
    </source>
</evidence>